<keyword evidence="1" id="KW-0732">Signal</keyword>
<organism evidence="2 3">
    <name type="scientific">Photobacterium aphoticum</name>
    <dbReference type="NCBI Taxonomy" id="754436"/>
    <lineage>
        <taxon>Bacteria</taxon>
        <taxon>Pseudomonadati</taxon>
        <taxon>Pseudomonadota</taxon>
        <taxon>Gammaproteobacteria</taxon>
        <taxon>Vibrionales</taxon>
        <taxon>Vibrionaceae</taxon>
        <taxon>Photobacterium</taxon>
    </lineage>
</organism>
<proteinExistence type="predicted"/>
<reference evidence="2 3" key="1">
    <citation type="journal article" date="2014" name="Genome Announc.">
        <title>Draft Genome Sequences of Two Vibrionaceae Species, Vibrio ponticus C121 and Photobacterium aphoticum C119, Isolated as Coral Reef Microbiota.</title>
        <authorList>
            <person name="Al-saari N."/>
            <person name="Meirelles P.M."/>
            <person name="Mino S."/>
            <person name="Suda W."/>
            <person name="Oshima K."/>
            <person name="Hattori M."/>
            <person name="Ohkuma M."/>
            <person name="Thompson F.L."/>
            <person name="Gomez-Gil B."/>
            <person name="Sawabe T."/>
            <person name="Sawabe T."/>
        </authorList>
    </citation>
    <scope>NUCLEOTIDE SEQUENCE [LARGE SCALE GENOMIC DNA]</scope>
    <source>
        <strain evidence="2 3">JCM 19237</strain>
    </source>
</reference>
<feature type="chain" id="PRO_5001861963" evidence="1">
    <location>
        <begin position="25"/>
        <end position="89"/>
    </location>
</feature>
<accession>A0A090QPQ7</accession>
<dbReference type="SUPFAM" id="SSF110849">
    <property type="entry name" value="ParB/Sulfiredoxin"/>
    <property type="match status" value="1"/>
</dbReference>
<dbReference type="InterPro" id="IPR036086">
    <property type="entry name" value="ParB/Sulfiredoxin_sf"/>
</dbReference>
<dbReference type="eggNOG" id="COG4318">
    <property type="taxonomic scope" value="Bacteria"/>
</dbReference>
<evidence type="ECO:0000313" key="2">
    <source>
        <dbReference type="EMBL" id="GAL03804.1"/>
    </source>
</evidence>
<protein>
    <submittedName>
        <fullName evidence="2">Uncharacterized protein</fullName>
    </submittedName>
</protein>
<feature type="signal peptide" evidence="1">
    <location>
        <begin position="1"/>
        <end position="24"/>
    </location>
</feature>
<dbReference type="EMBL" id="BBMN01000002">
    <property type="protein sequence ID" value="GAL03804.1"/>
    <property type="molecule type" value="Genomic_DNA"/>
</dbReference>
<dbReference type="Proteomes" id="UP000029227">
    <property type="component" value="Unassembled WGS sequence"/>
</dbReference>
<name>A0A090QPQ7_9GAMM</name>
<comment type="caution">
    <text evidence="2">The sequence shown here is derived from an EMBL/GenBank/DDBJ whole genome shotgun (WGS) entry which is preliminary data.</text>
</comment>
<gene>
    <name evidence="2" type="ORF">JCM19237_6698</name>
</gene>
<dbReference type="AlphaFoldDB" id="A0A090QPQ7"/>
<sequence length="89" mass="10083">MRCWHVLSLSCLGLSSLLLSTQSAAEKITYSELKNGDVITVTLDQLLPTQSVLDYDAEYAKLQYYANDPKHIFDTLCIINGAKRRKKME</sequence>
<dbReference type="STRING" id="754436.JCM19237_6698"/>
<evidence type="ECO:0000313" key="3">
    <source>
        <dbReference type="Proteomes" id="UP000029227"/>
    </source>
</evidence>
<evidence type="ECO:0000256" key="1">
    <source>
        <dbReference type="SAM" id="SignalP"/>
    </source>
</evidence>